<sequence>MKFYVDGVGNDTISDIVTTLIRRQLLIYTKNQCDLYGIPTEKRTSKPFWNEITSRWEKEEDIEQLIISGKRILLVPKNIVFAEGYYTFTKEQFVQHDMLSYLQKIELQTPNSTLIKHRAPKKNQTVGDPFVTKESLRDRDKVDKKKNILEFSSKYPEIMNNFKDKEHFSSLNIIEFFEISNNELTDSQYNELIEAFIKTLKKIPKGKMYADEYHEFILGLLTFIFYPSLSNPKKETPIDNKRKRIDITYINTADKGFFSNLKSEITSNYIYVECKNYSSSISNPEFDQLAGRFNESTSKVGMLVCRECDNLAFERASGQFRRKNELLLIITDELLIGMLKNMKLTELNTDISLLAHEKHLYELKRKTEVEKY</sequence>
<dbReference type="EMBL" id="CP034465">
    <property type="protein sequence ID" value="AZP05664.1"/>
    <property type="molecule type" value="Genomic_DNA"/>
</dbReference>
<name>A0A3S9HE81_9LACT</name>
<dbReference type="OrthoDB" id="6691177at2"/>
<evidence type="ECO:0008006" key="3">
    <source>
        <dbReference type="Google" id="ProtNLM"/>
    </source>
</evidence>
<dbReference type="Proteomes" id="UP000273326">
    <property type="component" value="Chromosome"/>
</dbReference>
<proteinExistence type="predicted"/>
<dbReference type="KEGG" id="jeh:EJN90_03295"/>
<reference evidence="2" key="1">
    <citation type="submission" date="2018-12" db="EMBL/GenBank/DDBJ databases">
        <title>Complete genome sequencing of Jeotgalibaca sp. H21T32.</title>
        <authorList>
            <person name="Bae J.-W."/>
            <person name="Lee S.-Y."/>
        </authorList>
    </citation>
    <scope>NUCLEOTIDE SEQUENCE [LARGE SCALE GENOMIC DNA]</scope>
    <source>
        <strain evidence="2">H21T32</strain>
    </source>
</reference>
<protein>
    <recommendedName>
        <fullName evidence="3">Restriction endonuclease type IV Mrr domain-containing protein</fullName>
    </recommendedName>
</protein>
<keyword evidence="2" id="KW-1185">Reference proteome</keyword>
<dbReference type="AlphaFoldDB" id="A0A3S9HE81"/>
<accession>A0A3S9HE81</accession>
<evidence type="ECO:0000313" key="2">
    <source>
        <dbReference type="Proteomes" id="UP000273326"/>
    </source>
</evidence>
<gene>
    <name evidence="1" type="ORF">EJN90_03295</name>
</gene>
<organism evidence="1 2">
    <name type="scientific">Jeotgalibaca ciconiae</name>
    <dbReference type="NCBI Taxonomy" id="2496265"/>
    <lineage>
        <taxon>Bacteria</taxon>
        <taxon>Bacillati</taxon>
        <taxon>Bacillota</taxon>
        <taxon>Bacilli</taxon>
        <taxon>Lactobacillales</taxon>
        <taxon>Carnobacteriaceae</taxon>
        <taxon>Jeotgalibaca</taxon>
    </lineage>
</organism>
<evidence type="ECO:0000313" key="1">
    <source>
        <dbReference type="EMBL" id="AZP05664.1"/>
    </source>
</evidence>